<gene>
    <name evidence="1" type="ORF">FC81_GL001247</name>
</gene>
<organism evidence="1 2">
    <name type="scientific">Liquorilactobacillus capillatus DSM 19910</name>
    <dbReference type="NCBI Taxonomy" id="1423731"/>
    <lineage>
        <taxon>Bacteria</taxon>
        <taxon>Bacillati</taxon>
        <taxon>Bacillota</taxon>
        <taxon>Bacilli</taxon>
        <taxon>Lactobacillales</taxon>
        <taxon>Lactobacillaceae</taxon>
        <taxon>Liquorilactobacillus</taxon>
    </lineage>
</organism>
<dbReference type="SFLD" id="SFLDS00003">
    <property type="entry name" value="Haloacid_Dehalogenase"/>
    <property type="match status" value="1"/>
</dbReference>
<dbReference type="OrthoDB" id="9792518at2"/>
<dbReference type="InterPro" id="IPR041492">
    <property type="entry name" value="HAD_2"/>
</dbReference>
<dbReference type="Gene3D" id="3.40.50.1000">
    <property type="entry name" value="HAD superfamily/HAD-like"/>
    <property type="match status" value="1"/>
</dbReference>
<dbReference type="NCBIfam" id="TIGR01549">
    <property type="entry name" value="HAD-SF-IA-v1"/>
    <property type="match status" value="1"/>
</dbReference>
<dbReference type="GO" id="GO:0008967">
    <property type="term" value="F:phosphoglycolate phosphatase activity"/>
    <property type="evidence" value="ECO:0007669"/>
    <property type="project" value="TreeGrafter"/>
</dbReference>
<dbReference type="GO" id="GO:0006281">
    <property type="term" value="P:DNA repair"/>
    <property type="evidence" value="ECO:0007669"/>
    <property type="project" value="TreeGrafter"/>
</dbReference>
<accession>A0A0R1M6B8</accession>
<dbReference type="SFLD" id="SFLDG01129">
    <property type="entry name" value="C1.5:_HAD__Beta-PGM__Phosphata"/>
    <property type="match status" value="1"/>
</dbReference>
<dbReference type="STRING" id="1423731.FC81_GL001247"/>
<evidence type="ECO:0000313" key="2">
    <source>
        <dbReference type="Proteomes" id="UP000051621"/>
    </source>
</evidence>
<dbReference type="InterPro" id="IPR036412">
    <property type="entry name" value="HAD-like_sf"/>
</dbReference>
<dbReference type="PATRIC" id="fig|1423731.3.peg.1280"/>
<sequence length="212" mass="23809">MENYIFDFDGTLANSGKTAVLATQAAFRDFEMSLPTTSTVKYYMGVPIEVSFKKMADRKLADNEFDELLKDFRTHYQVLETANLTLFPGIESVLERLFTSNKKMFVLSSKHSSALNRNLEQLNILQYFQATCGSDQVEHYKPAPDGIYHLVGKYQLHKSKTIMIGDAIYDLQMGLAAEVSTCGVTWGAHASNLLANENPTYLINDVQSLLDL</sequence>
<dbReference type="Proteomes" id="UP000051621">
    <property type="component" value="Unassembled WGS sequence"/>
</dbReference>
<dbReference type="SFLD" id="SFLDG01135">
    <property type="entry name" value="C1.5.6:_HAD__Beta-PGM__Phospha"/>
    <property type="match status" value="1"/>
</dbReference>
<dbReference type="RefSeq" id="WP_057744122.1">
    <property type="nucleotide sequence ID" value="NZ_AZEF01000027.1"/>
</dbReference>
<dbReference type="SUPFAM" id="SSF56784">
    <property type="entry name" value="HAD-like"/>
    <property type="match status" value="1"/>
</dbReference>
<dbReference type="PANTHER" id="PTHR43434:SF26">
    <property type="entry name" value="PYROPHOSPHATASE PPAX"/>
    <property type="match status" value="1"/>
</dbReference>
<dbReference type="InterPro" id="IPR023214">
    <property type="entry name" value="HAD_sf"/>
</dbReference>
<dbReference type="PANTHER" id="PTHR43434">
    <property type="entry name" value="PHOSPHOGLYCOLATE PHOSPHATASE"/>
    <property type="match status" value="1"/>
</dbReference>
<name>A0A0R1M6B8_9LACO</name>
<dbReference type="AlphaFoldDB" id="A0A0R1M6B8"/>
<comment type="caution">
    <text evidence="1">The sequence shown here is derived from an EMBL/GenBank/DDBJ whole genome shotgun (WGS) entry which is preliminary data.</text>
</comment>
<dbReference type="InterPro" id="IPR006439">
    <property type="entry name" value="HAD-SF_hydro_IA"/>
</dbReference>
<dbReference type="InterPro" id="IPR023198">
    <property type="entry name" value="PGP-like_dom2"/>
</dbReference>
<dbReference type="Pfam" id="PF13419">
    <property type="entry name" value="HAD_2"/>
    <property type="match status" value="1"/>
</dbReference>
<dbReference type="GO" id="GO:0005829">
    <property type="term" value="C:cytosol"/>
    <property type="evidence" value="ECO:0007669"/>
    <property type="project" value="TreeGrafter"/>
</dbReference>
<dbReference type="Gene3D" id="1.10.150.240">
    <property type="entry name" value="Putative phosphatase, domain 2"/>
    <property type="match status" value="1"/>
</dbReference>
<reference evidence="1 2" key="1">
    <citation type="journal article" date="2015" name="Genome Announc.">
        <title>Expanding the biotechnology potential of lactobacilli through comparative genomics of 213 strains and associated genera.</title>
        <authorList>
            <person name="Sun Z."/>
            <person name="Harris H.M."/>
            <person name="McCann A."/>
            <person name="Guo C."/>
            <person name="Argimon S."/>
            <person name="Zhang W."/>
            <person name="Yang X."/>
            <person name="Jeffery I.B."/>
            <person name="Cooney J.C."/>
            <person name="Kagawa T.F."/>
            <person name="Liu W."/>
            <person name="Song Y."/>
            <person name="Salvetti E."/>
            <person name="Wrobel A."/>
            <person name="Rasinkangas P."/>
            <person name="Parkhill J."/>
            <person name="Rea M.C."/>
            <person name="O'Sullivan O."/>
            <person name="Ritari J."/>
            <person name="Douillard F.P."/>
            <person name="Paul Ross R."/>
            <person name="Yang R."/>
            <person name="Briner A.E."/>
            <person name="Felis G.E."/>
            <person name="de Vos W.M."/>
            <person name="Barrangou R."/>
            <person name="Klaenhammer T.R."/>
            <person name="Caufield P.W."/>
            <person name="Cui Y."/>
            <person name="Zhang H."/>
            <person name="O'Toole P.W."/>
        </authorList>
    </citation>
    <scope>NUCLEOTIDE SEQUENCE [LARGE SCALE GENOMIC DNA]</scope>
    <source>
        <strain evidence="1 2">DSM 19910</strain>
    </source>
</reference>
<dbReference type="InterPro" id="IPR050155">
    <property type="entry name" value="HAD-like_hydrolase_sf"/>
</dbReference>
<keyword evidence="2" id="KW-1185">Reference proteome</keyword>
<dbReference type="EMBL" id="AZEF01000027">
    <property type="protein sequence ID" value="KRL01108.1"/>
    <property type="molecule type" value="Genomic_DNA"/>
</dbReference>
<proteinExistence type="predicted"/>
<dbReference type="FunFam" id="3.40.50.1000:FF:000022">
    <property type="entry name" value="Phosphoglycolate phosphatase"/>
    <property type="match status" value="1"/>
</dbReference>
<protein>
    <submittedName>
        <fullName evidence="1">Phosphatase</fullName>
    </submittedName>
</protein>
<evidence type="ECO:0000313" key="1">
    <source>
        <dbReference type="EMBL" id="KRL01108.1"/>
    </source>
</evidence>